<dbReference type="GO" id="GO:0016491">
    <property type="term" value="F:oxidoreductase activity"/>
    <property type="evidence" value="ECO:0007669"/>
    <property type="project" value="UniProtKB-KW"/>
</dbReference>
<keyword evidence="2" id="KW-0560">Oxidoreductase</keyword>
<dbReference type="PROSITE" id="PS51349">
    <property type="entry name" value="FMN_HYDROXY_ACID_DH_2"/>
    <property type="match status" value="1"/>
</dbReference>
<evidence type="ECO:0000313" key="7">
    <source>
        <dbReference type="EMBL" id="EIW81563.1"/>
    </source>
</evidence>
<dbReference type="Gene3D" id="3.20.20.70">
    <property type="entry name" value="Aldolase class I"/>
    <property type="match status" value="1"/>
</dbReference>
<gene>
    <name evidence="7" type="ORF">CONPUDRAFT_144284</name>
</gene>
<dbReference type="PANTHER" id="PTHR10578:SF143">
    <property type="entry name" value="FMN-DEPENDENT ALPHA-HYDROXY ACID DEHYDROGENASE PB1A11.03"/>
    <property type="match status" value="1"/>
</dbReference>
<evidence type="ECO:0000256" key="5">
    <source>
        <dbReference type="PIRSR" id="PIRSR000138-2"/>
    </source>
</evidence>
<evidence type="ECO:0000259" key="6">
    <source>
        <dbReference type="PROSITE" id="PS51349"/>
    </source>
</evidence>
<feature type="binding site" evidence="5">
    <location>
        <position position="50"/>
    </location>
    <ligand>
        <name>glyoxylate</name>
        <dbReference type="ChEBI" id="CHEBI:36655"/>
    </ligand>
</feature>
<dbReference type="SUPFAM" id="SSF51395">
    <property type="entry name" value="FMN-linked oxidoreductases"/>
    <property type="match status" value="1"/>
</dbReference>
<protein>
    <submittedName>
        <fullName evidence="7">FMN-dependent alpha-hydroxy acid dehydrogenase</fullName>
    </submittedName>
</protein>
<reference evidence="8" key="1">
    <citation type="journal article" date="2012" name="Science">
        <title>The Paleozoic origin of enzymatic lignin decomposition reconstructed from 31 fungal genomes.</title>
        <authorList>
            <person name="Floudas D."/>
            <person name="Binder M."/>
            <person name="Riley R."/>
            <person name="Barry K."/>
            <person name="Blanchette R.A."/>
            <person name="Henrissat B."/>
            <person name="Martinez A.T."/>
            <person name="Otillar R."/>
            <person name="Spatafora J.W."/>
            <person name="Yadav J.S."/>
            <person name="Aerts A."/>
            <person name="Benoit I."/>
            <person name="Boyd A."/>
            <person name="Carlson A."/>
            <person name="Copeland A."/>
            <person name="Coutinho P.M."/>
            <person name="de Vries R.P."/>
            <person name="Ferreira P."/>
            <person name="Findley K."/>
            <person name="Foster B."/>
            <person name="Gaskell J."/>
            <person name="Glotzer D."/>
            <person name="Gorecki P."/>
            <person name="Heitman J."/>
            <person name="Hesse C."/>
            <person name="Hori C."/>
            <person name="Igarashi K."/>
            <person name="Jurgens J.A."/>
            <person name="Kallen N."/>
            <person name="Kersten P."/>
            <person name="Kohler A."/>
            <person name="Kuees U."/>
            <person name="Kumar T.K.A."/>
            <person name="Kuo A."/>
            <person name="LaButti K."/>
            <person name="Larrondo L.F."/>
            <person name="Lindquist E."/>
            <person name="Ling A."/>
            <person name="Lombard V."/>
            <person name="Lucas S."/>
            <person name="Lundell T."/>
            <person name="Martin R."/>
            <person name="McLaughlin D.J."/>
            <person name="Morgenstern I."/>
            <person name="Morin E."/>
            <person name="Murat C."/>
            <person name="Nagy L.G."/>
            <person name="Nolan M."/>
            <person name="Ohm R.A."/>
            <person name="Patyshakuliyeva A."/>
            <person name="Rokas A."/>
            <person name="Ruiz-Duenas F.J."/>
            <person name="Sabat G."/>
            <person name="Salamov A."/>
            <person name="Samejima M."/>
            <person name="Schmutz J."/>
            <person name="Slot J.C."/>
            <person name="St John F."/>
            <person name="Stenlid J."/>
            <person name="Sun H."/>
            <person name="Sun S."/>
            <person name="Syed K."/>
            <person name="Tsang A."/>
            <person name="Wiebenga A."/>
            <person name="Young D."/>
            <person name="Pisabarro A."/>
            <person name="Eastwood D.C."/>
            <person name="Martin F."/>
            <person name="Cullen D."/>
            <person name="Grigoriev I.V."/>
            <person name="Hibbett D.S."/>
        </authorList>
    </citation>
    <scope>NUCLEOTIDE SEQUENCE [LARGE SCALE GENOMIC DNA]</scope>
    <source>
        <strain evidence="8">RWD-64-598 SS2</strain>
    </source>
</reference>
<feature type="binding site" evidence="5">
    <location>
        <position position="184"/>
    </location>
    <ligand>
        <name>FMN</name>
        <dbReference type="ChEBI" id="CHEBI:58210"/>
    </ligand>
</feature>
<feature type="binding site" evidence="5">
    <location>
        <begin position="105"/>
        <end position="107"/>
    </location>
    <ligand>
        <name>FMN</name>
        <dbReference type="ChEBI" id="CHEBI:58210"/>
    </ligand>
</feature>
<dbReference type="GeneID" id="19201922"/>
<comment type="caution">
    <text evidence="7">The sequence shown here is derived from an EMBL/GenBank/DDBJ whole genome shotgun (WGS) entry which is preliminary data.</text>
</comment>
<evidence type="ECO:0000256" key="1">
    <source>
        <dbReference type="ARBA" id="ARBA00001917"/>
    </source>
</evidence>
<sequence length="433" mass="46892">MTTSFPTSNKWTDFQRNIYVAGKPPLLGTVDMKEIEDSAREKMKDHIGSYLYTFGSAGSNSTDKANRAALDRWKIVPRLLQDVSNRNIETTILGVKYEAPVFVAPVGVQGILHQDGELASAAAAAACGVPYIMSTASSRSIEEVAQANGSGQRWYQLYWPRTSEVTVSLLHRAKAAGFTTLVITLDTFVLGWRPHDIKTAFLPFGYGIGSQVGTSDPVFMQRHGLQPRHERPAFPFEPEKIRAQAEAGDERAQEAMKLGISFLGETNSGAFRGWEDLRFVQQHWDGPIVIKGVQRASDAEKAIEMGLAGIVVSNHGGRQVDGALGSLDALDRVMRSPKVLEAQKSGKFAVLFDSGVRNGSDVIKALALGAQAVLTVGVGRPFMYGLALEGQKGVEQILMQTVADLHVTLGLAGFGSVEEIIGAREEVITDIGY</sequence>
<feature type="binding site" evidence="5">
    <location>
        <position position="318"/>
    </location>
    <ligand>
        <name>glyoxylate</name>
        <dbReference type="ChEBI" id="CHEBI:36655"/>
    </ligand>
</feature>
<evidence type="ECO:0000256" key="4">
    <source>
        <dbReference type="PIRSR" id="PIRSR000138-1"/>
    </source>
</evidence>
<feature type="binding site" evidence="5">
    <location>
        <position position="193"/>
    </location>
    <ligand>
        <name>glyoxylate</name>
        <dbReference type="ChEBI" id="CHEBI:36655"/>
    </ligand>
</feature>
<evidence type="ECO:0000313" key="8">
    <source>
        <dbReference type="Proteomes" id="UP000053558"/>
    </source>
</evidence>
<dbReference type="PROSITE" id="PS00557">
    <property type="entry name" value="FMN_HYDROXY_ACID_DH_1"/>
    <property type="match status" value="1"/>
</dbReference>
<feature type="domain" description="FMN hydroxy acid dehydrogenase" evidence="6">
    <location>
        <begin position="26"/>
        <end position="430"/>
    </location>
</feature>
<organism evidence="7 8">
    <name type="scientific">Coniophora puteana (strain RWD-64-598)</name>
    <name type="common">Brown rot fungus</name>
    <dbReference type="NCBI Taxonomy" id="741705"/>
    <lineage>
        <taxon>Eukaryota</taxon>
        <taxon>Fungi</taxon>
        <taxon>Dikarya</taxon>
        <taxon>Basidiomycota</taxon>
        <taxon>Agaricomycotina</taxon>
        <taxon>Agaricomycetes</taxon>
        <taxon>Agaricomycetidae</taxon>
        <taxon>Boletales</taxon>
        <taxon>Coniophorineae</taxon>
        <taxon>Coniophoraceae</taxon>
        <taxon>Coniophora</taxon>
    </lineage>
</organism>
<name>A0A5M3MQV6_CONPW</name>
<dbReference type="Proteomes" id="UP000053558">
    <property type="component" value="Unassembled WGS sequence"/>
</dbReference>
<feature type="binding site" evidence="5">
    <location>
        <position position="156"/>
    </location>
    <ligand>
        <name>FMN</name>
        <dbReference type="ChEBI" id="CHEBI:58210"/>
    </ligand>
</feature>
<accession>A0A5M3MQV6</accession>
<dbReference type="AlphaFoldDB" id="A0A5M3MQV6"/>
<dbReference type="KEGG" id="cput:CONPUDRAFT_144284"/>
<dbReference type="InterPro" id="IPR013785">
    <property type="entry name" value="Aldolase_TIM"/>
</dbReference>
<keyword evidence="5" id="KW-0285">Flavoprotein</keyword>
<dbReference type="InterPro" id="IPR000262">
    <property type="entry name" value="FMN-dep_DH"/>
</dbReference>
<dbReference type="InterPro" id="IPR037396">
    <property type="entry name" value="FMN_HAD"/>
</dbReference>
<dbReference type="InterPro" id="IPR012133">
    <property type="entry name" value="Alpha-hydoxy_acid_DH_FMN"/>
</dbReference>
<feature type="binding site" evidence="5">
    <location>
        <begin position="353"/>
        <end position="357"/>
    </location>
    <ligand>
        <name>FMN</name>
        <dbReference type="ChEBI" id="CHEBI:58210"/>
    </ligand>
</feature>
<keyword evidence="8" id="KW-1185">Reference proteome</keyword>
<dbReference type="InterPro" id="IPR008259">
    <property type="entry name" value="FMN_hydac_DH_AS"/>
</dbReference>
<feature type="binding site" evidence="5">
    <location>
        <position position="158"/>
    </location>
    <ligand>
        <name>FMN</name>
        <dbReference type="ChEBI" id="CHEBI:58210"/>
    </ligand>
</feature>
<evidence type="ECO:0000256" key="3">
    <source>
        <dbReference type="ARBA" id="ARBA00024042"/>
    </source>
</evidence>
<dbReference type="OrthoDB" id="25826at2759"/>
<dbReference type="OMA" id="LETGCEG"/>
<comment type="cofactor">
    <cofactor evidence="1">
        <name>FMN</name>
        <dbReference type="ChEBI" id="CHEBI:58210"/>
    </cofactor>
</comment>
<keyword evidence="5" id="KW-0288">FMN</keyword>
<dbReference type="PIRSF" id="PIRSF000138">
    <property type="entry name" value="Al-hdrx_acd_dh"/>
    <property type="match status" value="1"/>
</dbReference>
<feature type="binding site" evidence="5">
    <location>
        <position position="313"/>
    </location>
    <ligand>
        <name>FMN</name>
        <dbReference type="ChEBI" id="CHEBI:58210"/>
    </ligand>
</feature>
<dbReference type="Pfam" id="PF01070">
    <property type="entry name" value="FMN_dh"/>
    <property type="match status" value="1"/>
</dbReference>
<dbReference type="RefSeq" id="XP_007768871.1">
    <property type="nucleotide sequence ID" value="XM_007770681.1"/>
</dbReference>
<feature type="binding site" evidence="5">
    <location>
        <position position="291"/>
    </location>
    <ligand>
        <name>FMN</name>
        <dbReference type="ChEBI" id="CHEBI:58210"/>
    </ligand>
</feature>
<feature type="binding site" evidence="5">
    <location>
        <position position="315"/>
    </location>
    <ligand>
        <name>glyoxylate</name>
        <dbReference type="ChEBI" id="CHEBI:36655"/>
    </ligand>
</feature>
<comment type="similarity">
    <text evidence="3">Belongs to the FMN-dependent alpha-hydroxy acid dehydrogenase family.</text>
</comment>
<feature type="active site" description="Proton acceptor" evidence="4">
    <location>
        <position position="315"/>
    </location>
</feature>
<feature type="binding site" evidence="5">
    <location>
        <begin position="379"/>
        <end position="380"/>
    </location>
    <ligand>
        <name>FMN</name>
        <dbReference type="ChEBI" id="CHEBI:58210"/>
    </ligand>
</feature>
<proteinExistence type="inferred from homology"/>
<dbReference type="PANTHER" id="PTHR10578">
    <property type="entry name" value="S -2-HYDROXY-ACID OXIDASE-RELATED"/>
    <property type="match status" value="1"/>
</dbReference>
<dbReference type="EMBL" id="JH711578">
    <property type="protein sequence ID" value="EIW81563.1"/>
    <property type="molecule type" value="Genomic_DNA"/>
</dbReference>
<feature type="binding site" evidence="5">
    <location>
        <position position="134"/>
    </location>
    <ligand>
        <name>FMN</name>
        <dbReference type="ChEBI" id="CHEBI:58210"/>
    </ligand>
</feature>
<evidence type="ECO:0000256" key="2">
    <source>
        <dbReference type="ARBA" id="ARBA00023002"/>
    </source>
</evidence>
<dbReference type="GO" id="GO:0010181">
    <property type="term" value="F:FMN binding"/>
    <property type="evidence" value="ECO:0007669"/>
    <property type="project" value="InterPro"/>
</dbReference>